<dbReference type="AlphaFoldDB" id="A0A222MWI9"/>
<proteinExistence type="predicted"/>
<evidence type="ECO:0000313" key="2">
    <source>
        <dbReference type="Proteomes" id="UP000201169"/>
    </source>
</evidence>
<accession>A0A222MWI9</accession>
<dbReference type="Proteomes" id="UP000201169">
    <property type="component" value="Chromosome"/>
</dbReference>
<reference evidence="1 2" key="1">
    <citation type="submission" date="2017-07" db="EMBL/GenBank/DDBJ databases">
        <title>Analysis of two Campylobacter avium genomes and identification of a novel hippuricase gene.</title>
        <authorList>
            <person name="Miller W.G."/>
            <person name="Chapman M.H."/>
            <person name="Yee E."/>
            <person name="Revez J."/>
            <person name="Bono J.L."/>
            <person name="Rossi M."/>
        </authorList>
    </citation>
    <scope>NUCLEOTIDE SEQUENCE [LARGE SCALE GENOMIC DNA]</scope>
    <source>
        <strain evidence="1 2">LMG 24591</strain>
    </source>
</reference>
<name>A0A222MWI9_9BACT</name>
<gene>
    <name evidence="1" type="ORF">CAV_0598</name>
</gene>
<dbReference type="EMBL" id="CP022347">
    <property type="protein sequence ID" value="ASQ30265.1"/>
    <property type="molecule type" value="Genomic_DNA"/>
</dbReference>
<evidence type="ECO:0000313" key="1">
    <source>
        <dbReference type="EMBL" id="ASQ30265.1"/>
    </source>
</evidence>
<sequence>MASDGLKQVIINVSAKDFIVKCGGDFAKYLETDIDLISNGTKKIELKQFVDSFVKKSYENYILQKEIKKLVKTLNEELPNKQL</sequence>
<protein>
    <submittedName>
        <fullName evidence="1">Uncharacterized protein</fullName>
    </submittedName>
</protein>
<dbReference type="RefSeq" id="WP_094325034.1">
    <property type="nucleotide sequence ID" value="NZ_CP022347.1"/>
</dbReference>
<dbReference type="KEGG" id="cavi:CAV_0598"/>
<dbReference type="OrthoDB" id="5356030at2"/>
<keyword evidence="2" id="KW-1185">Reference proteome</keyword>
<organism evidence="1 2">
    <name type="scientific">Campylobacter avium LMG 24591</name>
    <dbReference type="NCBI Taxonomy" id="522484"/>
    <lineage>
        <taxon>Bacteria</taxon>
        <taxon>Pseudomonadati</taxon>
        <taxon>Campylobacterota</taxon>
        <taxon>Epsilonproteobacteria</taxon>
        <taxon>Campylobacterales</taxon>
        <taxon>Campylobacteraceae</taxon>
        <taxon>Campylobacter</taxon>
    </lineage>
</organism>